<sequence length="212" mass="22288">MSRPHGIRPRPKNPPLLAALRADARELSRVKAADRGAVGIVDALMLPGFWSVALWRLGNSLHEKKIRPLSRLCYFANMVVFGADLASGAVVGPGFVMPHPVGVGVASDCVFGARCRVMGLVRIGGSGKRGRVGHPVLADDVWVLDGAKIFGPVEIGEHSVIGASAIVTSDVPPRMLVLPPKEATAMRMRPRTDLETVPPEASAAPADAAVAS</sequence>
<dbReference type="EMBL" id="VFQF01000001">
    <property type="protein sequence ID" value="TQN48825.1"/>
    <property type="molecule type" value="Genomic_DNA"/>
</dbReference>
<keyword evidence="2" id="KW-0808">Transferase</keyword>
<dbReference type="PANTHER" id="PTHR42811">
    <property type="entry name" value="SERINE ACETYLTRANSFERASE"/>
    <property type="match status" value="1"/>
</dbReference>
<name>A0A543PXN0_9MICO</name>
<proteinExistence type="predicted"/>
<evidence type="ECO:0000313" key="3">
    <source>
        <dbReference type="Proteomes" id="UP000320085"/>
    </source>
</evidence>
<reference evidence="2 3" key="1">
    <citation type="submission" date="2019-06" db="EMBL/GenBank/DDBJ databases">
        <title>Sequencing the genomes of 1000 actinobacteria strains.</title>
        <authorList>
            <person name="Klenk H.-P."/>
        </authorList>
    </citation>
    <scope>NUCLEOTIDE SEQUENCE [LARGE SCALE GENOMIC DNA]</scope>
    <source>
        <strain evidence="2 3">DSM 21776</strain>
    </source>
</reference>
<dbReference type="InterPro" id="IPR011004">
    <property type="entry name" value="Trimer_LpxA-like_sf"/>
</dbReference>
<dbReference type="RefSeq" id="WP_141821712.1">
    <property type="nucleotide sequence ID" value="NZ_BAAAQC010000013.1"/>
</dbReference>
<evidence type="ECO:0000256" key="1">
    <source>
        <dbReference type="SAM" id="MobiDB-lite"/>
    </source>
</evidence>
<dbReference type="SUPFAM" id="SSF51161">
    <property type="entry name" value="Trimeric LpxA-like enzymes"/>
    <property type="match status" value="1"/>
</dbReference>
<organism evidence="2 3">
    <name type="scientific">Humibacillus xanthopallidus</name>
    <dbReference type="NCBI Taxonomy" id="412689"/>
    <lineage>
        <taxon>Bacteria</taxon>
        <taxon>Bacillati</taxon>
        <taxon>Actinomycetota</taxon>
        <taxon>Actinomycetes</taxon>
        <taxon>Micrococcales</taxon>
        <taxon>Intrasporangiaceae</taxon>
        <taxon>Humibacillus</taxon>
    </lineage>
</organism>
<feature type="region of interest" description="Disordered" evidence="1">
    <location>
        <begin position="190"/>
        <end position="212"/>
    </location>
</feature>
<dbReference type="Gene3D" id="2.160.10.10">
    <property type="entry name" value="Hexapeptide repeat proteins"/>
    <property type="match status" value="1"/>
</dbReference>
<evidence type="ECO:0000313" key="2">
    <source>
        <dbReference type="EMBL" id="TQN48825.1"/>
    </source>
</evidence>
<dbReference type="GO" id="GO:0016740">
    <property type="term" value="F:transferase activity"/>
    <property type="evidence" value="ECO:0007669"/>
    <property type="project" value="UniProtKB-KW"/>
</dbReference>
<comment type="caution">
    <text evidence="2">The sequence shown here is derived from an EMBL/GenBank/DDBJ whole genome shotgun (WGS) entry which is preliminary data.</text>
</comment>
<dbReference type="Proteomes" id="UP000320085">
    <property type="component" value="Unassembled WGS sequence"/>
</dbReference>
<protein>
    <submittedName>
        <fullName evidence="2">Serine O-acetyltransferase</fullName>
    </submittedName>
</protein>
<dbReference type="OrthoDB" id="506201at2"/>
<feature type="compositionally biased region" description="Low complexity" evidence="1">
    <location>
        <begin position="197"/>
        <end position="212"/>
    </location>
</feature>
<accession>A0A543PXN0</accession>
<gene>
    <name evidence="2" type="ORF">FHX52_1978</name>
</gene>
<dbReference type="AlphaFoldDB" id="A0A543PXN0"/>